<comment type="caution">
    <text evidence="1">The sequence shown here is derived from an EMBL/GenBank/DDBJ whole genome shotgun (WGS) entry which is preliminary data.</text>
</comment>
<evidence type="ECO:0000313" key="1">
    <source>
        <dbReference type="EMBL" id="RKQ57826.1"/>
    </source>
</evidence>
<protein>
    <submittedName>
        <fullName evidence="1">Uncharacterized protein</fullName>
    </submittedName>
</protein>
<name>A0A495BA28_VOGIN</name>
<gene>
    <name evidence="1" type="ORF">C8E02_2125</name>
</gene>
<organism evidence="1 2">
    <name type="scientific">Vogesella indigofera</name>
    <name type="common">Pseudomonas indigofera</name>
    <dbReference type="NCBI Taxonomy" id="45465"/>
    <lineage>
        <taxon>Bacteria</taxon>
        <taxon>Pseudomonadati</taxon>
        <taxon>Pseudomonadota</taxon>
        <taxon>Betaproteobacteria</taxon>
        <taxon>Neisseriales</taxon>
        <taxon>Chromobacteriaceae</taxon>
        <taxon>Vogesella</taxon>
    </lineage>
</organism>
<reference evidence="1 2" key="1">
    <citation type="submission" date="2018-10" db="EMBL/GenBank/DDBJ databases">
        <title>Genomic Encyclopedia of Type Strains, Phase IV (KMG-IV): sequencing the most valuable type-strain genomes for metagenomic binning, comparative biology and taxonomic classification.</title>
        <authorList>
            <person name="Goeker M."/>
        </authorList>
    </citation>
    <scope>NUCLEOTIDE SEQUENCE [LARGE SCALE GENOMIC DNA]</scope>
    <source>
        <strain evidence="1 2">DSM 3303</strain>
    </source>
</reference>
<dbReference type="EMBL" id="RBID01000015">
    <property type="protein sequence ID" value="RKQ57826.1"/>
    <property type="molecule type" value="Genomic_DNA"/>
</dbReference>
<accession>A0A495BA28</accession>
<proteinExistence type="predicted"/>
<dbReference type="AlphaFoldDB" id="A0A495BA28"/>
<dbReference type="RefSeq" id="WP_120810719.1">
    <property type="nucleotide sequence ID" value="NZ_RBID01000015.1"/>
</dbReference>
<dbReference type="Proteomes" id="UP000279384">
    <property type="component" value="Unassembled WGS sequence"/>
</dbReference>
<sequence length="243" mass="28319">MAKKVQFRMLGLGTAYCAFPDTLLSGQFEDDSRFDQPFNVIGVRIFSEGVIFELAEDDGTPLWPLRVPIFRFPAFLNEMRRLGLIESLETLHTIPHAEAMKFIPRFQSWHTIVLAQQFELEIKAGNMTFEDARKFRKDVFLVPSFRSYYEECFSSGKMPKGKKGKRRIHNPNIENLYALANRIHKEDPTLSFETACWDAVEQRPDLVPDSWKVDPGGNLKREASRYWDKSPYSQLTFRQNRDK</sequence>
<evidence type="ECO:0000313" key="2">
    <source>
        <dbReference type="Proteomes" id="UP000279384"/>
    </source>
</evidence>